<dbReference type="GO" id="GO:0004252">
    <property type="term" value="F:serine-type endopeptidase activity"/>
    <property type="evidence" value="ECO:0007669"/>
    <property type="project" value="InterPro"/>
</dbReference>
<sequence>MTLFIFILTCSLLSYGVTAKPGRRIVGGTVVTDRSKFAYQALLLYYDTPYCGGTIIDERHILTAAHCCFPIDSLIKPKELSVALGNLKLEDKTTVLGVQNIFVHGSYDADKIINDIAVIRLSDKLSWTDKIRPINLTQEYLTTGNCIVSGWGTTNSSGKYMNQDLLFVEVPLVDKTTCNASYALTEGPVGDDVLCAGLTGKDSCQGDSGGPLVCSDSLTGIVSYGIGCGEQYFPGVYTEVAKYIDWIETQKQRSSSVVNQAMSTFLLLLFVKIIATLS</sequence>
<keyword evidence="3 6" id="KW-0378">Hydrolase</keyword>
<dbReference type="GeneID" id="138135566"/>
<dbReference type="InterPro" id="IPR001314">
    <property type="entry name" value="Peptidase_S1A"/>
</dbReference>
<dbReference type="FunFam" id="2.40.10.10:FF:000177">
    <property type="entry name" value="Serine protease"/>
    <property type="match status" value="1"/>
</dbReference>
<dbReference type="PANTHER" id="PTHR24276:SF91">
    <property type="entry name" value="AT26814P-RELATED"/>
    <property type="match status" value="1"/>
</dbReference>
<keyword evidence="7" id="KW-0732">Signal</keyword>
<dbReference type="GO" id="GO:0006508">
    <property type="term" value="P:proteolysis"/>
    <property type="evidence" value="ECO:0007669"/>
    <property type="project" value="UniProtKB-KW"/>
</dbReference>
<keyword evidence="4 6" id="KW-0720">Serine protease</keyword>
<evidence type="ECO:0000259" key="8">
    <source>
        <dbReference type="PROSITE" id="PS50240"/>
    </source>
</evidence>
<name>A0A8F2IER7_TENMO</name>
<protein>
    <submittedName>
        <fullName evidence="9">Trypsin-like serine peptidase</fullName>
    </submittedName>
</protein>
<dbReference type="InterPro" id="IPR018114">
    <property type="entry name" value="TRYPSIN_HIS"/>
</dbReference>
<dbReference type="PROSITE" id="PS00135">
    <property type="entry name" value="TRYPSIN_SER"/>
    <property type="match status" value="1"/>
</dbReference>
<dbReference type="PANTHER" id="PTHR24276">
    <property type="entry name" value="POLYSERASE-RELATED"/>
    <property type="match status" value="1"/>
</dbReference>
<keyword evidence="2 6" id="KW-0645">Protease</keyword>
<keyword evidence="5" id="KW-1015">Disulfide bond</keyword>
<evidence type="ECO:0000256" key="1">
    <source>
        <dbReference type="ARBA" id="ARBA00007664"/>
    </source>
</evidence>
<dbReference type="SUPFAM" id="SSF50494">
    <property type="entry name" value="Trypsin-like serine proteases"/>
    <property type="match status" value="1"/>
</dbReference>
<evidence type="ECO:0000256" key="4">
    <source>
        <dbReference type="ARBA" id="ARBA00022825"/>
    </source>
</evidence>
<reference evidence="9" key="1">
    <citation type="submission" date="2021-02" db="EMBL/GenBank/DDBJ databases">
        <authorList>
            <person name="Oppert B.S."/>
            <person name="Elpidina E."/>
            <person name="Tereshchenkova V."/>
            <person name="Zhiganov N."/>
            <person name="Filippova I."/>
        </authorList>
    </citation>
    <scope>NUCLEOTIDE SEQUENCE</scope>
</reference>
<evidence type="ECO:0000256" key="3">
    <source>
        <dbReference type="ARBA" id="ARBA00022801"/>
    </source>
</evidence>
<dbReference type="EMBL" id="MW603467">
    <property type="protein sequence ID" value="QWS65024.1"/>
    <property type="molecule type" value="mRNA"/>
</dbReference>
<evidence type="ECO:0000256" key="6">
    <source>
        <dbReference type="RuleBase" id="RU363034"/>
    </source>
</evidence>
<dbReference type="InterPro" id="IPR033116">
    <property type="entry name" value="TRYPSIN_SER"/>
</dbReference>
<evidence type="ECO:0000313" key="9">
    <source>
        <dbReference type="EMBL" id="QWS65024.1"/>
    </source>
</evidence>
<feature type="signal peptide" evidence="7">
    <location>
        <begin position="1"/>
        <end position="19"/>
    </location>
</feature>
<dbReference type="KEGG" id="tmol:138135566"/>
<dbReference type="SMART" id="SM00020">
    <property type="entry name" value="Tryp_SPc"/>
    <property type="match status" value="1"/>
</dbReference>
<evidence type="ECO:0000256" key="2">
    <source>
        <dbReference type="ARBA" id="ARBA00022670"/>
    </source>
</evidence>
<dbReference type="RefSeq" id="XP_068910429.1">
    <property type="nucleotide sequence ID" value="XM_069054328.1"/>
</dbReference>
<dbReference type="InterPro" id="IPR009003">
    <property type="entry name" value="Peptidase_S1_PA"/>
</dbReference>
<dbReference type="CDD" id="cd00190">
    <property type="entry name" value="Tryp_SPc"/>
    <property type="match status" value="1"/>
</dbReference>
<evidence type="ECO:0000256" key="5">
    <source>
        <dbReference type="ARBA" id="ARBA00023157"/>
    </source>
</evidence>
<comment type="similarity">
    <text evidence="1">Belongs to the peptidase S1 family.</text>
</comment>
<evidence type="ECO:0000256" key="7">
    <source>
        <dbReference type="SAM" id="SignalP"/>
    </source>
</evidence>
<accession>A0A8F2IER7</accession>
<dbReference type="InterPro" id="IPR001254">
    <property type="entry name" value="Trypsin_dom"/>
</dbReference>
<dbReference type="InterPro" id="IPR050430">
    <property type="entry name" value="Peptidase_S1"/>
</dbReference>
<dbReference type="PROSITE" id="PS00134">
    <property type="entry name" value="TRYPSIN_HIS"/>
    <property type="match status" value="1"/>
</dbReference>
<dbReference type="InterPro" id="IPR043504">
    <property type="entry name" value="Peptidase_S1_PA_chymotrypsin"/>
</dbReference>
<proteinExistence type="evidence at transcript level"/>
<organism evidence="9">
    <name type="scientific">Tenebrio molitor</name>
    <name type="common">Yellow mealworm beetle</name>
    <dbReference type="NCBI Taxonomy" id="7067"/>
    <lineage>
        <taxon>Eukaryota</taxon>
        <taxon>Metazoa</taxon>
        <taxon>Ecdysozoa</taxon>
        <taxon>Arthropoda</taxon>
        <taxon>Hexapoda</taxon>
        <taxon>Insecta</taxon>
        <taxon>Pterygota</taxon>
        <taxon>Neoptera</taxon>
        <taxon>Endopterygota</taxon>
        <taxon>Coleoptera</taxon>
        <taxon>Polyphaga</taxon>
        <taxon>Cucujiformia</taxon>
        <taxon>Tenebrionidae</taxon>
        <taxon>Tenebrio</taxon>
    </lineage>
</organism>
<dbReference type="AlphaFoldDB" id="A0A8F2IER7"/>
<feature type="domain" description="Peptidase S1" evidence="8">
    <location>
        <begin position="25"/>
        <end position="252"/>
    </location>
</feature>
<dbReference type="PROSITE" id="PS50240">
    <property type="entry name" value="TRYPSIN_DOM"/>
    <property type="match status" value="1"/>
</dbReference>
<dbReference type="Pfam" id="PF00089">
    <property type="entry name" value="Trypsin"/>
    <property type="match status" value="1"/>
</dbReference>
<dbReference type="Gene3D" id="2.40.10.10">
    <property type="entry name" value="Trypsin-like serine proteases"/>
    <property type="match status" value="1"/>
</dbReference>
<dbReference type="PRINTS" id="PR00722">
    <property type="entry name" value="CHYMOTRYPSIN"/>
</dbReference>
<feature type="chain" id="PRO_5034134296" evidence="7">
    <location>
        <begin position="20"/>
        <end position="278"/>
    </location>
</feature>